<comment type="pathway">
    <text evidence="3 7">Carbohydrate degradation; glycolysis; pyruvate from D-glyceraldehyde 3-phosphate: step 3/5.</text>
</comment>
<organism evidence="9 10">
    <name type="scientific">Methanobrevibacter curvatus</name>
    <dbReference type="NCBI Taxonomy" id="49547"/>
    <lineage>
        <taxon>Archaea</taxon>
        <taxon>Methanobacteriati</taxon>
        <taxon>Methanobacteriota</taxon>
        <taxon>Methanomada group</taxon>
        <taxon>Methanobacteria</taxon>
        <taxon>Methanobacteriales</taxon>
        <taxon>Methanobacteriaceae</taxon>
        <taxon>Methanobrevibacter</taxon>
    </lineage>
</organism>
<evidence type="ECO:0000256" key="7">
    <source>
        <dbReference type="HAMAP-Rule" id="MF_01402"/>
    </source>
</evidence>
<dbReference type="UniPathway" id="UPA00109">
    <property type="reaction ID" value="UER00186"/>
</dbReference>
<dbReference type="PANTHER" id="PTHR31209:SF0">
    <property type="entry name" value="METALLOENZYME DOMAIN-CONTAINING PROTEIN"/>
    <property type="match status" value="1"/>
</dbReference>
<evidence type="ECO:0000256" key="5">
    <source>
        <dbReference type="ARBA" id="ARBA00023152"/>
    </source>
</evidence>
<dbReference type="Gene3D" id="3.40.720.10">
    <property type="entry name" value="Alkaline Phosphatase, subunit A"/>
    <property type="match status" value="2"/>
</dbReference>
<dbReference type="EMBL" id="LWMV01000072">
    <property type="protein sequence ID" value="KZX14685.1"/>
    <property type="molecule type" value="Genomic_DNA"/>
</dbReference>
<evidence type="ECO:0000313" key="9">
    <source>
        <dbReference type="EMBL" id="KZX14685.1"/>
    </source>
</evidence>
<evidence type="ECO:0000256" key="6">
    <source>
        <dbReference type="ARBA" id="ARBA00023235"/>
    </source>
</evidence>
<evidence type="ECO:0000313" key="10">
    <source>
        <dbReference type="Proteomes" id="UP000077245"/>
    </source>
</evidence>
<dbReference type="PATRIC" id="fig|49547.3.peg.411"/>
<dbReference type="InterPro" id="IPR004456">
    <property type="entry name" value="Pglycerate_mutase_ApgM"/>
</dbReference>
<dbReference type="SUPFAM" id="SSF53649">
    <property type="entry name" value="Alkaline phosphatase-like"/>
    <property type="match status" value="1"/>
</dbReference>
<evidence type="ECO:0000256" key="3">
    <source>
        <dbReference type="ARBA" id="ARBA00004798"/>
    </source>
</evidence>
<protein>
    <recommendedName>
        <fullName evidence="7">2,3-bisphosphoglycerate-independent phosphoglycerate mutase</fullName>
        <shortName evidence="7">BPG-independent PGAM</shortName>
        <shortName evidence="7">Phosphoglyceromutase</shortName>
        <shortName evidence="7">aPGAM</shortName>
        <ecNumber evidence="7">5.4.2.12</ecNumber>
    </recommendedName>
</protein>
<dbReference type="STRING" id="49547.MBCUR_03960"/>
<dbReference type="Proteomes" id="UP000077245">
    <property type="component" value="Unassembled WGS sequence"/>
</dbReference>
<dbReference type="InterPro" id="IPR017850">
    <property type="entry name" value="Alkaline_phosphatase_core_sf"/>
</dbReference>
<dbReference type="RefSeq" id="WP_067089532.1">
    <property type="nucleotide sequence ID" value="NZ_LWMV01000072.1"/>
</dbReference>
<dbReference type="GO" id="GO:0046872">
    <property type="term" value="F:metal ion binding"/>
    <property type="evidence" value="ECO:0007669"/>
    <property type="project" value="InterPro"/>
</dbReference>
<reference evidence="9 10" key="1">
    <citation type="submission" date="2016-04" db="EMBL/GenBank/DDBJ databases">
        <title>Genome sequence of Methanobrevibacter curvatus DSM 11111.</title>
        <authorList>
            <person name="Poehlein A."/>
            <person name="Seedorf H."/>
            <person name="Daniel R."/>
        </authorList>
    </citation>
    <scope>NUCLEOTIDE SEQUENCE [LARGE SCALE GENOMIC DNA]</scope>
    <source>
        <strain evidence="9 10">DSM 11111</strain>
    </source>
</reference>
<proteinExistence type="inferred from homology"/>
<dbReference type="OrthoDB" id="52918at2157"/>
<dbReference type="NCBIfam" id="TIGR00306">
    <property type="entry name" value="apgM"/>
    <property type="match status" value="1"/>
</dbReference>
<dbReference type="PIRSF" id="PIRSF006392">
    <property type="entry name" value="IPGAM_arch"/>
    <property type="match status" value="1"/>
</dbReference>
<name>A0A166CN83_9EURY</name>
<dbReference type="InterPro" id="IPR006124">
    <property type="entry name" value="Metalloenzyme"/>
</dbReference>
<dbReference type="GO" id="GO:0006096">
    <property type="term" value="P:glycolytic process"/>
    <property type="evidence" value="ECO:0007669"/>
    <property type="project" value="UniProtKB-UniRule"/>
</dbReference>
<keyword evidence="10" id="KW-1185">Reference proteome</keyword>
<gene>
    <name evidence="9" type="primary">apgM_2</name>
    <name evidence="7" type="synonym">apgM</name>
    <name evidence="9" type="ORF">MBCUR_03960</name>
</gene>
<dbReference type="InterPro" id="IPR023665">
    <property type="entry name" value="ApgAM_prokaryotes"/>
</dbReference>
<feature type="domain" description="Metalloenzyme" evidence="8">
    <location>
        <begin position="1"/>
        <end position="402"/>
    </location>
</feature>
<dbReference type="NCBIfam" id="NF003104">
    <property type="entry name" value="PRK04024.1"/>
    <property type="match status" value="1"/>
</dbReference>
<sequence length="412" mass="44774">MKGIVFIMDGLGDRPLKELNNQTPLQAANTPNLDKMAKKGINGIMDSIKPGIRPGSDTAHISILGYDPNIVYTGRGPFEACGVGIDIFPGDIAFRCNFSTVNDEFIVTDRRAGRIRDNTSSIISKLNEMKIEEYEDIEIVFKESTGHRAVLVLRGEGLSDKVSDADPKIEGKPPKIVVAKDDSAEAKKTADLLNKIVKKSYELIKNHPINLNRVEKNEPPANIIIPRGAGAVPDVEPLNSKYSLNSACIAETGLIMGIARFAGMEIIEVDGATGGVDTNLDNIVDTIMDNVKNSDYDFFLVNIDGADEAGHDGNYKEKLEFIEKVDDIVVSKLLELKDTIIILTADHSTPISVMDHSADPVPIMINGSDIRVDGVNKFNEIDATKGGLLRIRGSDVMDIILDLMGKSPKFGA</sequence>
<dbReference type="GO" id="GO:0004619">
    <property type="term" value="F:phosphoglycerate mutase activity"/>
    <property type="evidence" value="ECO:0007669"/>
    <property type="project" value="UniProtKB-UniRule"/>
</dbReference>
<comment type="similarity">
    <text evidence="4 7">Belongs to the BPG-independent phosphoglycerate mutase family. A-PGAM subfamily.</text>
</comment>
<accession>A0A166CN83</accession>
<evidence type="ECO:0000259" key="8">
    <source>
        <dbReference type="Pfam" id="PF01676"/>
    </source>
</evidence>
<comment type="caution">
    <text evidence="9">The sequence shown here is derived from an EMBL/GenBank/DDBJ whole genome shotgun (WGS) entry which is preliminary data.</text>
</comment>
<dbReference type="CDD" id="cd16011">
    <property type="entry name" value="iPGM_like"/>
    <property type="match status" value="1"/>
</dbReference>
<dbReference type="PANTHER" id="PTHR31209">
    <property type="entry name" value="COFACTOR-INDEPENDENT PHOSPHOGLYCERATE MUTASE"/>
    <property type="match status" value="1"/>
</dbReference>
<keyword evidence="6 7" id="KW-0413">Isomerase</keyword>
<evidence type="ECO:0000256" key="4">
    <source>
        <dbReference type="ARBA" id="ARBA00005524"/>
    </source>
</evidence>
<comment type="catalytic activity">
    <reaction evidence="1 7">
        <text>(2R)-2-phosphoglycerate = (2R)-3-phosphoglycerate</text>
        <dbReference type="Rhea" id="RHEA:15901"/>
        <dbReference type="ChEBI" id="CHEBI:58272"/>
        <dbReference type="ChEBI" id="CHEBI:58289"/>
        <dbReference type="EC" id="5.4.2.12"/>
    </reaction>
</comment>
<dbReference type="Pfam" id="PF10143">
    <property type="entry name" value="PhosphMutase"/>
    <property type="match status" value="1"/>
</dbReference>
<dbReference type="HAMAP" id="MF_01402_A">
    <property type="entry name" value="ApgM_A"/>
    <property type="match status" value="1"/>
</dbReference>
<keyword evidence="5 7" id="KW-0324">Glycolysis</keyword>
<dbReference type="Pfam" id="PF01676">
    <property type="entry name" value="Metalloenzyme"/>
    <property type="match status" value="1"/>
</dbReference>
<dbReference type="EC" id="5.4.2.12" evidence="7"/>
<evidence type="ECO:0000256" key="2">
    <source>
        <dbReference type="ARBA" id="ARBA00002315"/>
    </source>
</evidence>
<evidence type="ECO:0000256" key="1">
    <source>
        <dbReference type="ARBA" id="ARBA00000370"/>
    </source>
</evidence>
<dbReference type="AlphaFoldDB" id="A0A166CN83"/>
<comment type="function">
    <text evidence="2 7">Catalyzes the interconversion of 2-phosphoglycerate and 3-phosphoglycerate.</text>
</comment>